<accession>A0AAD7X6A6</accession>
<dbReference type="InterPro" id="IPR008266">
    <property type="entry name" value="Tyr_kinase_AS"/>
</dbReference>
<dbReference type="SUPFAM" id="SSF56112">
    <property type="entry name" value="Protein kinase-like (PK-like)"/>
    <property type="match status" value="1"/>
</dbReference>
<protein>
    <recommendedName>
        <fullName evidence="2">Fungal-type protein kinase domain-containing protein</fullName>
    </recommendedName>
</protein>
<evidence type="ECO:0000313" key="3">
    <source>
        <dbReference type="EMBL" id="KAJ8457507.1"/>
    </source>
</evidence>
<gene>
    <name evidence="3" type="ORF">ONZ51_g11491</name>
</gene>
<dbReference type="Gene3D" id="1.10.510.10">
    <property type="entry name" value="Transferase(Phosphotransferase) domain 1"/>
    <property type="match status" value="1"/>
</dbReference>
<feature type="domain" description="Fungal-type protein kinase" evidence="2">
    <location>
        <begin position="201"/>
        <end position="292"/>
    </location>
</feature>
<dbReference type="InterPro" id="IPR040976">
    <property type="entry name" value="Pkinase_fungal"/>
</dbReference>
<evidence type="ECO:0000256" key="1">
    <source>
        <dbReference type="SAM" id="MobiDB-lite"/>
    </source>
</evidence>
<proteinExistence type="predicted"/>
<dbReference type="GO" id="GO:0004672">
    <property type="term" value="F:protein kinase activity"/>
    <property type="evidence" value="ECO:0007669"/>
    <property type="project" value="InterPro"/>
</dbReference>
<feature type="compositionally biased region" description="Low complexity" evidence="1">
    <location>
        <begin position="891"/>
        <end position="906"/>
    </location>
</feature>
<evidence type="ECO:0000259" key="2">
    <source>
        <dbReference type="Pfam" id="PF17667"/>
    </source>
</evidence>
<feature type="domain" description="Fungal-type protein kinase" evidence="2">
    <location>
        <begin position="392"/>
        <end position="667"/>
    </location>
</feature>
<name>A0AAD7X6A6_9APHY</name>
<dbReference type="PANTHER" id="PTHR38248:SF2">
    <property type="entry name" value="FUNK1 11"/>
    <property type="match status" value="1"/>
</dbReference>
<reference evidence="3" key="1">
    <citation type="submission" date="2022-11" db="EMBL/GenBank/DDBJ databases">
        <title>Genome Sequence of Cubamyces cubensis.</title>
        <authorList>
            <person name="Buettner E."/>
        </authorList>
    </citation>
    <scope>NUCLEOTIDE SEQUENCE</scope>
    <source>
        <strain evidence="3">MPL-01</strain>
    </source>
</reference>
<dbReference type="EMBL" id="JAPEVG010000554">
    <property type="protein sequence ID" value="KAJ8457507.1"/>
    <property type="molecule type" value="Genomic_DNA"/>
</dbReference>
<feature type="region of interest" description="Disordered" evidence="1">
    <location>
        <begin position="867"/>
        <end position="931"/>
    </location>
</feature>
<feature type="compositionally biased region" description="Basic residues" evidence="1">
    <location>
        <begin position="907"/>
        <end position="931"/>
    </location>
</feature>
<organism evidence="3 4">
    <name type="scientific">Trametes cubensis</name>
    <dbReference type="NCBI Taxonomy" id="1111947"/>
    <lineage>
        <taxon>Eukaryota</taxon>
        <taxon>Fungi</taxon>
        <taxon>Dikarya</taxon>
        <taxon>Basidiomycota</taxon>
        <taxon>Agaricomycotina</taxon>
        <taxon>Agaricomycetes</taxon>
        <taxon>Polyporales</taxon>
        <taxon>Polyporaceae</taxon>
        <taxon>Trametes</taxon>
    </lineage>
</organism>
<sequence length="931" mass="104149">MADNPLPTPLVYASSEQSSPSKIASWVSADPGKLGDPLKRNAPLDRQLAVWDNMNRSTLVDLDVFEDEILWPQHKGPFPEPTERAKRIATNEIQALFYPDGTTPAKNVSEDAIAQMIVQRVINRVGLPNKHKASLSQSKTSLTDDSQSKVDAAIYPDDKLPMDGRPDWTHMRLFIEFKKGGTCNDPFDDDAADGQAESWAESRKKIRGQLLWYMRDVFLYQHRTGLYSLLINGPEFRAMRWDRSGVLVTRATNYAQDPVSLLRILWAFALLELPEQGSDPTAILLSPDSAEYKRMDIWAKENEALDLPYEHRSDLSQFLPPSTLTDATAEINQSSGPSRPAPSTRSKANQPTKPVFKFIRDKFRKSLVAGWPRYKLRIGPEGREFLVGKPDFPGSSMFGRGTRGYVALDVLTGELVWVKDSWRPFYVGVEPEGEYLRAMTADPENRLIVPTVITHGDVGGQCTFASTFTAPGEDEDDAESESAGIEETGPAHSDSPVDPPQTAGVKRRYEEDAPTEAPDATEGSSITTKPGLRHLIHYRIAVAEVCLKLENFQYGAQLLRLIEHCITTHRDAYEKFGLLHRDISTGNILILPRIVEKNGKKIVLWHGLLTDWELAKYVPKDNSLEHARQPERTGTWQFMSVAHVEHPKRPVVVADDLESFFHVVLYQAIRYLRHSYCDRVTEFIISYFDTFQQNKNGGRMCSEPKVNFVTEGKFRNARETLEFYTANVDDPSPLNDFLQEWVTMFVERYKTLAEPKFSAKRSAKVEDHMLIADDDDGDVILKARNSSITTRSAAPSHLTSATSGASTTRLRTHQATLDLFRKYRPSPDVEWSIHDKVGDQLSHQYDPRLRVIAAKSQIETALIQASIDGSGSSKKPRLDPQASVHSDQAVAGAGPSGSSARASHGALRGRKGTRSPRGKGKARAHKTTSWS</sequence>
<feature type="region of interest" description="Disordered" evidence="1">
    <location>
        <begin position="328"/>
        <end position="350"/>
    </location>
</feature>
<keyword evidence="4" id="KW-1185">Reference proteome</keyword>
<dbReference type="Pfam" id="PF17667">
    <property type="entry name" value="Pkinase_fungal"/>
    <property type="match status" value="2"/>
</dbReference>
<dbReference type="AlphaFoldDB" id="A0AAD7X6A6"/>
<feature type="region of interest" description="Disordered" evidence="1">
    <location>
        <begin position="467"/>
        <end position="526"/>
    </location>
</feature>
<dbReference type="InterPro" id="IPR011009">
    <property type="entry name" value="Kinase-like_dom_sf"/>
</dbReference>
<dbReference type="Proteomes" id="UP001215151">
    <property type="component" value="Unassembled WGS sequence"/>
</dbReference>
<evidence type="ECO:0000313" key="4">
    <source>
        <dbReference type="Proteomes" id="UP001215151"/>
    </source>
</evidence>
<dbReference type="PANTHER" id="PTHR38248">
    <property type="entry name" value="FUNK1 6"/>
    <property type="match status" value="1"/>
</dbReference>
<dbReference type="PROSITE" id="PS00109">
    <property type="entry name" value="PROTEIN_KINASE_TYR"/>
    <property type="match status" value="1"/>
</dbReference>
<comment type="caution">
    <text evidence="3">The sequence shown here is derived from an EMBL/GenBank/DDBJ whole genome shotgun (WGS) entry which is preliminary data.</text>
</comment>